<feature type="domain" description="HTH cro/C1-type" evidence="2">
    <location>
        <begin position="16"/>
        <end position="70"/>
    </location>
</feature>
<dbReference type="CDD" id="cd02209">
    <property type="entry name" value="cupin_XRE_C"/>
    <property type="match status" value="1"/>
</dbReference>
<dbReference type="Proteomes" id="UP000245629">
    <property type="component" value="Chromosome 1"/>
</dbReference>
<name>A0A2S2CLC2_9PROT</name>
<dbReference type="PANTHER" id="PTHR46797:SF10">
    <property type="entry name" value="BLR1115 PROTEIN"/>
    <property type="match status" value="1"/>
</dbReference>
<evidence type="ECO:0000313" key="3">
    <source>
        <dbReference type="EMBL" id="AWK85318.1"/>
    </source>
</evidence>
<dbReference type="Gene3D" id="1.10.260.40">
    <property type="entry name" value="lambda repressor-like DNA-binding domains"/>
    <property type="match status" value="1"/>
</dbReference>
<dbReference type="OrthoDB" id="189170at2"/>
<evidence type="ECO:0000313" key="4">
    <source>
        <dbReference type="Proteomes" id="UP000245629"/>
    </source>
</evidence>
<dbReference type="Pfam" id="PF07883">
    <property type="entry name" value="Cupin_2"/>
    <property type="match status" value="1"/>
</dbReference>
<evidence type="ECO:0000256" key="1">
    <source>
        <dbReference type="ARBA" id="ARBA00023125"/>
    </source>
</evidence>
<dbReference type="GO" id="GO:0003700">
    <property type="term" value="F:DNA-binding transcription factor activity"/>
    <property type="evidence" value="ECO:0007669"/>
    <property type="project" value="TreeGrafter"/>
</dbReference>
<dbReference type="PANTHER" id="PTHR46797">
    <property type="entry name" value="HTH-TYPE TRANSCRIPTIONAL REGULATOR"/>
    <property type="match status" value="1"/>
</dbReference>
<organism evidence="3 4">
    <name type="scientific">Azospirillum thermophilum</name>
    <dbReference type="NCBI Taxonomy" id="2202148"/>
    <lineage>
        <taxon>Bacteria</taxon>
        <taxon>Pseudomonadati</taxon>
        <taxon>Pseudomonadota</taxon>
        <taxon>Alphaproteobacteria</taxon>
        <taxon>Rhodospirillales</taxon>
        <taxon>Azospirillaceae</taxon>
        <taxon>Azospirillum</taxon>
    </lineage>
</organism>
<dbReference type="GO" id="GO:0003677">
    <property type="term" value="F:DNA binding"/>
    <property type="evidence" value="ECO:0007669"/>
    <property type="project" value="UniProtKB-KW"/>
</dbReference>
<dbReference type="GO" id="GO:0005829">
    <property type="term" value="C:cytosol"/>
    <property type="evidence" value="ECO:0007669"/>
    <property type="project" value="TreeGrafter"/>
</dbReference>
<sequence>MEQTESDIDARLAARLRALRAEQGLTLDGLAERAGVSRSMISLVERGRSSPTAAVLDRLAAGLGVSVASLFDGIGAEQASPLSRRADQREWQDPATGYVRRNLTPPGIAAPVTLVEVTMPAGARVTYDTGPRAAVIHQQLYVLEGEIAFTVDGGTVHLRAGDCLASQIDGPSGFHNPADRPARYLVAVATGPARSGAGTAKPGIAKG</sequence>
<dbReference type="SUPFAM" id="SSF51182">
    <property type="entry name" value="RmlC-like cupins"/>
    <property type="match status" value="1"/>
</dbReference>
<dbReference type="EMBL" id="CP029352">
    <property type="protein sequence ID" value="AWK85318.1"/>
    <property type="molecule type" value="Genomic_DNA"/>
</dbReference>
<gene>
    <name evidence="3" type="ORF">DEW08_03225</name>
</gene>
<dbReference type="SMART" id="SM00530">
    <property type="entry name" value="HTH_XRE"/>
    <property type="match status" value="1"/>
</dbReference>
<evidence type="ECO:0000259" key="2">
    <source>
        <dbReference type="PROSITE" id="PS50943"/>
    </source>
</evidence>
<keyword evidence="4" id="KW-1185">Reference proteome</keyword>
<dbReference type="PROSITE" id="PS50943">
    <property type="entry name" value="HTH_CROC1"/>
    <property type="match status" value="1"/>
</dbReference>
<dbReference type="AlphaFoldDB" id="A0A2S2CLC2"/>
<proteinExistence type="predicted"/>
<dbReference type="InterPro" id="IPR010982">
    <property type="entry name" value="Lambda_DNA-bd_dom_sf"/>
</dbReference>
<reference evidence="4" key="1">
    <citation type="submission" date="2018-05" db="EMBL/GenBank/DDBJ databases">
        <title>Azospirillum thermophila sp. nov., a novel isolated from hot spring.</title>
        <authorList>
            <person name="Zhao Z."/>
        </authorList>
    </citation>
    <scope>NUCLEOTIDE SEQUENCE [LARGE SCALE GENOMIC DNA]</scope>
    <source>
        <strain evidence="4">CFH 70021</strain>
    </source>
</reference>
<dbReference type="KEGG" id="azz:DEW08_03225"/>
<dbReference type="RefSeq" id="WP_109324420.1">
    <property type="nucleotide sequence ID" value="NZ_CP029352.1"/>
</dbReference>
<accession>A0A2S2CLC2</accession>
<dbReference type="CDD" id="cd00093">
    <property type="entry name" value="HTH_XRE"/>
    <property type="match status" value="1"/>
</dbReference>
<dbReference type="InterPro" id="IPR001387">
    <property type="entry name" value="Cro/C1-type_HTH"/>
</dbReference>
<keyword evidence="1 3" id="KW-0238">DNA-binding</keyword>
<dbReference type="InterPro" id="IPR011051">
    <property type="entry name" value="RmlC_Cupin_sf"/>
</dbReference>
<dbReference type="SUPFAM" id="SSF47413">
    <property type="entry name" value="lambda repressor-like DNA-binding domains"/>
    <property type="match status" value="1"/>
</dbReference>
<protein>
    <submittedName>
        <fullName evidence="3">DNA-binding protein</fullName>
    </submittedName>
</protein>
<dbReference type="InterPro" id="IPR014710">
    <property type="entry name" value="RmlC-like_jellyroll"/>
</dbReference>
<dbReference type="Pfam" id="PF01381">
    <property type="entry name" value="HTH_3"/>
    <property type="match status" value="1"/>
</dbReference>
<dbReference type="InterPro" id="IPR050807">
    <property type="entry name" value="TransReg_Diox_bact_type"/>
</dbReference>
<dbReference type="InterPro" id="IPR013096">
    <property type="entry name" value="Cupin_2"/>
</dbReference>
<dbReference type="Gene3D" id="2.60.120.10">
    <property type="entry name" value="Jelly Rolls"/>
    <property type="match status" value="1"/>
</dbReference>